<protein>
    <recommendedName>
        <fullName evidence="2">Decapping nuclease</fullName>
        <ecNumber evidence="2">3.6.1.-</ecNumber>
    </recommendedName>
</protein>
<dbReference type="GO" id="GO:0000166">
    <property type="term" value="F:nucleotide binding"/>
    <property type="evidence" value="ECO:0007669"/>
    <property type="project" value="UniProtKB-KW"/>
</dbReference>
<comment type="caution">
    <text evidence="5">The sequence shown here is derived from an EMBL/GenBank/DDBJ whole genome shotgun (WGS) entry which is preliminary data.</text>
</comment>
<evidence type="ECO:0000256" key="1">
    <source>
        <dbReference type="ARBA" id="ARBA00006562"/>
    </source>
</evidence>
<dbReference type="AlphaFoldDB" id="A0A2A2LTK8"/>
<dbReference type="EMBL" id="LIAE01006451">
    <property type="protein sequence ID" value="PAV89490.1"/>
    <property type="molecule type" value="Genomic_DNA"/>
</dbReference>
<gene>
    <name evidence="5" type="ORF">WR25_03413</name>
</gene>
<comment type="function">
    <text evidence="2">Decapping enzyme for NAD-capped RNAs: specifically hydrolyzes the nicotinamide adenine dinucleotide (NAD) cap from a subset of RNAs by removing the entire NAD moiety from the 5'-end of an NAD-capped RNA.</text>
</comment>
<dbReference type="GO" id="GO:0110155">
    <property type="term" value="P:NAD-cap decapping"/>
    <property type="evidence" value="ECO:0007669"/>
    <property type="project" value="TreeGrafter"/>
</dbReference>
<evidence type="ECO:0000256" key="2">
    <source>
        <dbReference type="RuleBase" id="RU367113"/>
    </source>
</evidence>
<keyword evidence="2" id="KW-0540">Nuclease</keyword>
<keyword evidence="3" id="KW-0472">Membrane</keyword>
<dbReference type="GO" id="GO:0005829">
    <property type="term" value="C:cytosol"/>
    <property type="evidence" value="ECO:0007669"/>
    <property type="project" value="TreeGrafter"/>
</dbReference>
<dbReference type="STRING" id="2018661.A0A2A2LTK8"/>
<comment type="similarity">
    <text evidence="1 2">Belongs to the DXO/Dom3Z family.</text>
</comment>
<evidence type="ECO:0000313" key="6">
    <source>
        <dbReference type="Proteomes" id="UP000218231"/>
    </source>
</evidence>
<dbReference type="Pfam" id="PF08652">
    <property type="entry name" value="RAI1"/>
    <property type="match status" value="1"/>
</dbReference>
<accession>A0A2A2LTK8</accession>
<dbReference type="GO" id="GO:0005634">
    <property type="term" value="C:nucleus"/>
    <property type="evidence" value="ECO:0007669"/>
    <property type="project" value="UniProtKB-SubCell"/>
</dbReference>
<dbReference type="PANTHER" id="PTHR12395">
    <property type="entry name" value="DOM-3 RELATED"/>
    <property type="match status" value="1"/>
</dbReference>
<organism evidence="5 6">
    <name type="scientific">Diploscapter pachys</name>
    <dbReference type="NCBI Taxonomy" id="2018661"/>
    <lineage>
        <taxon>Eukaryota</taxon>
        <taxon>Metazoa</taxon>
        <taxon>Ecdysozoa</taxon>
        <taxon>Nematoda</taxon>
        <taxon>Chromadorea</taxon>
        <taxon>Rhabditida</taxon>
        <taxon>Rhabditina</taxon>
        <taxon>Rhabditomorpha</taxon>
        <taxon>Rhabditoidea</taxon>
        <taxon>Rhabditidae</taxon>
        <taxon>Diploscapter</taxon>
    </lineage>
</organism>
<keyword evidence="3" id="KW-0812">Transmembrane</keyword>
<evidence type="ECO:0000256" key="3">
    <source>
        <dbReference type="SAM" id="Phobius"/>
    </source>
</evidence>
<feature type="transmembrane region" description="Helical" evidence="3">
    <location>
        <begin position="290"/>
        <end position="309"/>
    </location>
</feature>
<keyword evidence="2" id="KW-0479">Metal-binding</keyword>
<dbReference type="PANTHER" id="PTHR12395:SF9">
    <property type="entry name" value="DECAPPING AND EXORIBONUCLEASE PROTEIN"/>
    <property type="match status" value="1"/>
</dbReference>
<dbReference type="InterPro" id="IPR039039">
    <property type="entry name" value="RAI1-like_fam"/>
</dbReference>
<comment type="cofactor">
    <cofactor evidence="2">
        <name>a divalent metal cation</name>
        <dbReference type="ChEBI" id="CHEBI:60240"/>
    </cofactor>
</comment>
<dbReference type="Proteomes" id="UP000218231">
    <property type="component" value="Unassembled WGS sequence"/>
</dbReference>
<dbReference type="GO" id="GO:0034353">
    <property type="term" value="F:mRNA 5'-diphosphatase activity"/>
    <property type="evidence" value="ECO:0007669"/>
    <property type="project" value="TreeGrafter"/>
</dbReference>
<keyword evidence="2" id="KW-0539">Nucleus</keyword>
<keyword evidence="3" id="KW-1133">Transmembrane helix</keyword>
<dbReference type="GO" id="GO:0046872">
    <property type="term" value="F:metal ion binding"/>
    <property type="evidence" value="ECO:0007669"/>
    <property type="project" value="UniProtKB-KW"/>
</dbReference>
<dbReference type="GO" id="GO:0004518">
    <property type="term" value="F:nuclease activity"/>
    <property type="evidence" value="ECO:0007669"/>
    <property type="project" value="UniProtKB-KW"/>
</dbReference>
<proteinExistence type="inferred from homology"/>
<dbReference type="InterPro" id="IPR013961">
    <property type="entry name" value="RAI1"/>
</dbReference>
<keyword evidence="2" id="KW-0547">Nucleotide-binding</keyword>
<comment type="subcellular location">
    <subcellularLocation>
        <location evidence="2">Nucleus</location>
    </subcellularLocation>
</comment>
<dbReference type="OrthoDB" id="5793293at2759"/>
<dbReference type="GO" id="GO:0003723">
    <property type="term" value="F:RNA binding"/>
    <property type="evidence" value="ECO:0007669"/>
    <property type="project" value="UniProtKB-KW"/>
</dbReference>
<keyword evidence="2" id="KW-0694">RNA-binding</keyword>
<keyword evidence="2" id="KW-0378">Hydrolase</keyword>
<evidence type="ECO:0000259" key="4">
    <source>
        <dbReference type="Pfam" id="PF08652"/>
    </source>
</evidence>
<name>A0A2A2LTK8_9BILA</name>
<keyword evidence="6" id="KW-1185">Reference proteome</keyword>
<sequence length="387" mass="43597">MLSKLFEVLEAVKKLLDQDGKTCTVIRSDMGPQSKLTKEEKLAKKGRCTWIVAQFDISINQQSVVLLGNVDFVSFRGVLSRIAQSPCTPFEWRFLAIRKYDVIFLLEIPTESKNNNKSGEAEGLQWYRGFKFEQMITCAKDGTPSNPTDPVNRNEEFAAVYRTELGNSSGKKLSLYYAAEIDALDRNDNILEMKVMKGAIDDEKFLKSAARRHYVQGALAMVKKIHFGQRDDNGKIASITEATLDSLAKRSKMNPKACWAVLHSVLNQVKEILVNDGDTCRVVRSSDQKMNYSTLFIVCLVYAIINISLGNEYIFIKACKTFITDVEKAGGKVVRSVKEFYPALIPHEYQDKVNTIAISIQTITNYLQDVTDVEGNQPIDLFQNLSL</sequence>
<reference evidence="5 6" key="1">
    <citation type="journal article" date="2017" name="Curr. Biol.">
        <title>Genome architecture and evolution of a unichromosomal asexual nematode.</title>
        <authorList>
            <person name="Fradin H."/>
            <person name="Zegar C."/>
            <person name="Gutwein M."/>
            <person name="Lucas J."/>
            <person name="Kovtun M."/>
            <person name="Corcoran D."/>
            <person name="Baugh L.R."/>
            <person name="Kiontke K."/>
            <person name="Gunsalus K."/>
            <person name="Fitch D.H."/>
            <person name="Piano F."/>
        </authorList>
    </citation>
    <scope>NUCLEOTIDE SEQUENCE [LARGE SCALE GENOMIC DNA]</scope>
    <source>
        <strain evidence="5">PF1309</strain>
    </source>
</reference>
<evidence type="ECO:0000313" key="5">
    <source>
        <dbReference type="EMBL" id="PAV89490.1"/>
    </source>
</evidence>
<feature type="domain" description="RAI1-like" evidence="4">
    <location>
        <begin position="66"/>
        <end position="289"/>
    </location>
</feature>
<dbReference type="EC" id="3.6.1.-" evidence="2"/>
<dbReference type="GO" id="GO:0000956">
    <property type="term" value="P:nuclear-transcribed mRNA catabolic process"/>
    <property type="evidence" value="ECO:0007669"/>
    <property type="project" value="TreeGrafter"/>
</dbReference>